<evidence type="ECO:0000256" key="2">
    <source>
        <dbReference type="SAM" id="Phobius"/>
    </source>
</evidence>
<evidence type="ECO:0000313" key="5">
    <source>
        <dbReference type="Proteomes" id="UP001498398"/>
    </source>
</evidence>
<accession>A0ABR1J869</accession>
<organism evidence="4 5">
    <name type="scientific">Marasmiellus scandens</name>
    <dbReference type="NCBI Taxonomy" id="2682957"/>
    <lineage>
        <taxon>Eukaryota</taxon>
        <taxon>Fungi</taxon>
        <taxon>Dikarya</taxon>
        <taxon>Basidiomycota</taxon>
        <taxon>Agaricomycotina</taxon>
        <taxon>Agaricomycetes</taxon>
        <taxon>Agaricomycetidae</taxon>
        <taxon>Agaricales</taxon>
        <taxon>Marasmiineae</taxon>
        <taxon>Omphalotaceae</taxon>
        <taxon>Marasmiellus</taxon>
    </lineage>
</organism>
<feature type="compositionally biased region" description="Polar residues" evidence="1">
    <location>
        <begin position="284"/>
        <end position="293"/>
    </location>
</feature>
<protein>
    <submittedName>
        <fullName evidence="4">Uncharacterized protein</fullName>
    </submittedName>
</protein>
<proteinExistence type="predicted"/>
<feature type="transmembrane region" description="Helical" evidence="2">
    <location>
        <begin position="210"/>
        <end position="231"/>
    </location>
</feature>
<dbReference type="Gene3D" id="2.60.120.260">
    <property type="entry name" value="Galactose-binding domain-like"/>
    <property type="match status" value="1"/>
</dbReference>
<reference evidence="4 5" key="1">
    <citation type="submission" date="2024-01" db="EMBL/GenBank/DDBJ databases">
        <title>A draft genome for the cacao thread blight pathogen Marasmiellus scandens.</title>
        <authorList>
            <person name="Baruah I.K."/>
            <person name="Leung J."/>
            <person name="Bukari Y."/>
            <person name="Amoako-Attah I."/>
            <person name="Meinhardt L.W."/>
            <person name="Bailey B.A."/>
            <person name="Cohen S.P."/>
        </authorList>
    </citation>
    <scope>NUCLEOTIDE SEQUENCE [LARGE SCALE GENOMIC DNA]</scope>
    <source>
        <strain evidence="4 5">GH-19</strain>
    </source>
</reference>
<sequence>MHPQILVWLILLGLALAKLQNFTIDDNVNHANQTLNGAFITYSPPHLWQLGNTCGGCAAHPDSGKAHNGTWHDSTFYPPSEKSPIGVPNQPLNATVTFNGTSIYVFCILANAETKPDGDSDMLFFIDGENTKNFTMGAPGTSGYEYNVPVYVNEDLSPGFHDLKIQNGHVNGIKSLVLLDYIVFTSDDGTSGSPDTQEDSGSSPKNLGKIVGPVVTVAMLLLVGGAGFLIWRHHRLRDVHRGNVVIPYTLGQRHTPTAPKSSQTYNNQDRHARDMFPPAYEGPTTLNAPTRSK</sequence>
<feature type="compositionally biased region" description="Polar residues" evidence="1">
    <location>
        <begin position="252"/>
        <end position="267"/>
    </location>
</feature>
<keyword evidence="2" id="KW-0472">Membrane</keyword>
<dbReference type="Proteomes" id="UP001498398">
    <property type="component" value="Unassembled WGS sequence"/>
</dbReference>
<gene>
    <name evidence="4" type="ORF">VKT23_012951</name>
</gene>
<feature type="signal peptide" evidence="3">
    <location>
        <begin position="1"/>
        <end position="17"/>
    </location>
</feature>
<keyword evidence="5" id="KW-1185">Reference proteome</keyword>
<name>A0ABR1J869_9AGAR</name>
<evidence type="ECO:0000256" key="1">
    <source>
        <dbReference type="SAM" id="MobiDB-lite"/>
    </source>
</evidence>
<keyword evidence="2" id="KW-0812">Transmembrane</keyword>
<keyword evidence="3" id="KW-0732">Signal</keyword>
<feature type="region of interest" description="Disordered" evidence="1">
    <location>
        <begin position="252"/>
        <end position="293"/>
    </location>
</feature>
<dbReference type="EMBL" id="JBANRG010000033">
    <property type="protein sequence ID" value="KAK7450641.1"/>
    <property type="molecule type" value="Genomic_DNA"/>
</dbReference>
<comment type="caution">
    <text evidence="4">The sequence shown here is derived from an EMBL/GenBank/DDBJ whole genome shotgun (WGS) entry which is preliminary data.</text>
</comment>
<evidence type="ECO:0000313" key="4">
    <source>
        <dbReference type="EMBL" id="KAK7450641.1"/>
    </source>
</evidence>
<feature type="chain" id="PRO_5045594147" evidence="3">
    <location>
        <begin position="18"/>
        <end position="293"/>
    </location>
</feature>
<keyword evidence="2" id="KW-1133">Transmembrane helix</keyword>
<evidence type="ECO:0000256" key="3">
    <source>
        <dbReference type="SAM" id="SignalP"/>
    </source>
</evidence>